<dbReference type="AlphaFoldDB" id="A0A7I9UVJ6"/>
<feature type="transmembrane region" description="Helical" evidence="2">
    <location>
        <begin position="371"/>
        <end position="393"/>
    </location>
</feature>
<keyword evidence="4" id="KW-1185">Reference proteome</keyword>
<reference evidence="4" key="1">
    <citation type="submission" date="2019-06" db="EMBL/GenBank/DDBJ databases">
        <title>Gordonia isolated from sludge of a wastewater treatment plant.</title>
        <authorList>
            <person name="Tamura T."/>
            <person name="Aoyama K."/>
            <person name="Kang Y."/>
            <person name="Saito S."/>
            <person name="Akiyama N."/>
            <person name="Yazawa K."/>
            <person name="Gonoi T."/>
            <person name="Mikami Y."/>
        </authorList>
    </citation>
    <scope>NUCLEOTIDE SEQUENCE [LARGE SCALE GENOMIC DNA]</scope>
    <source>
        <strain evidence="4">NBRC 107697</strain>
    </source>
</reference>
<feature type="region of interest" description="Disordered" evidence="1">
    <location>
        <begin position="404"/>
        <end position="450"/>
    </location>
</feature>
<feature type="transmembrane region" description="Helical" evidence="2">
    <location>
        <begin position="33"/>
        <end position="66"/>
    </location>
</feature>
<feature type="transmembrane region" description="Helical" evidence="2">
    <location>
        <begin position="305"/>
        <end position="325"/>
    </location>
</feature>
<feature type="compositionally biased region" description="Low complexity" evidence="1">
    <location>
        <begin position="419"/>
        <end position="441"/>
    </location>
</feature>
<evidence type="ECO:0000313" key="4">
    <source>
        <dbReference type="Proteomes" id="UP000444980"/>
    </source>
</evidence>
<keyword evidence="2" id="KW-0812">Transmembrane</keyword>
<feature type="transmembrane region" description="Helical" evidence="2">
    <location>
        <begin position="337"/>
        <end position="359"/>
    </location>
</feature>
<dbReference type="OrthoDB" id="4775522at2"/>
<dbReference type="Proteomes" id="UP000444980">
    <property type="component" value="Unassembled WGS sequence"/>
</dbReference>
<dbReference type="EMBL" id="BJOU01000001">
    <property type="protein sequence ID" value="GED96973.1"/>
    <property type="molecule type" value="Genomic_DNA"/>
</dbReference>
<feature type="transmembrane region" description="Helical" evidence="2">
    <location>
        <begin position="198"/>
        <end position="225"/>
    </location>
</feature>
<gene>
    <name evidence="3" type="ORF">nbrc107697_10120</name>
</gene>
<dbReference type="InterPro" id="IPR045931">
    <property type="entry name" value="DUF6350"/>
</dbReference>
<evidence type="ECO:0000256" key="2">
    <source>
        <dbReference type="SAM" id="Phobius"/>
    </source>
</evidence>
<feature type="transmembrane region" description="Helical" evidence="2">
    <location>
        <begin position="156"/>
        <end position="177"/>
    </location>
</feature>
<dbReference type="Pfam" id="PF19877">
    <property type="entry name" value="DUF6350"/>
    <property type="match status" value="1"/>
</dbReference>
<keyword evidence="2" id="KW-1133">Transmembrane helix</keyword>
<feature type="transmembrane region" description="Helical" evidence="2">
    <location>
        <begin position="86"/>
        <end position="109"/>
    </location>
</feature>
<protein>
    <submittedName>
        <fullName evidence="3">Uncharacterized protein</fullName>
    </submittedName>
</protein>
<feature type="transmembrane region" description="Helical" evidence="2">
    <location>
        <begin position="121"/>
        <end position="144"/>
    </location>
</feature>
<keyword evidence="2" id="KW-0472">Membrane</keyword>
<evidence type="ECO:0000313" key="3">
    <source>
        <dbReference type="EMBL" id="GED96973.1"/>
    </source>
</evidence>
<dbReference type="RefSeq" id="WP_161926372.1">
    <property type="nucleotide sequence ID" value="NZ_BJOU01000001.1"/>
</dbReference>
<feature type="transmembrane region" description="Helical" evidence="2">
    <location>
        <begin position="245"/>
        <end position="268"/>
    </location>
</feature>
<sequence length="468" mass="47358">MKGQNGSLATRLRQVRQTQREHALNSAGTARELVIVAFAVPLVTLLVLTVIVAITLALSGAGFGAFGTALGSAWLSLHQVPLSIGGVGLSTLPMLPTIALVAAVFIYTGPSARLRTTPSDLAALVGAAVGGPLLIMALALAVVLDGSSVLPVNPPNALWAFLATVAVYGGGTVAGIARRDWREWCGRLGIGGARLDDLVVGLRTGALAALMLIGAGAVAVCALLILNWQSVAAVVAEGNRFDGYLGLVVVSLLYLPNVVVDAAAALLGTPVPIGTAIVDVFNPQTGAVPALPILAIVPGAPPIRFLWATALAVPLAIGVWAALRTRHIDLARNVRRVAISAATVAVLMLVATAVAGGSVGELGRAGADAPLAAALAFAWVAVIGVVTALANGLRRETKEARRAAAAAAPAADADDGAGTDDATGAETKAEKPAAAPAEPTPVFYRPDDDAPVIDDLEDLMFVDDLPAD</sequence>
<organism evidence="3 4">
    <name type="scientific">Gordonia crocea</name>
    <dbReference type="NCBI Taxonomy" id="589162"/>
    <lineage>
        <taxon>Bacteria</taxon>
        <taxon>Bacillati</taxon>
        <taxon>Actinomycetota</taxon>
        <taxon>Actinomycetes</taxon>
        <taxon>Mycobacteriales</taxon>
        <taxon>Gordoniaceae</taxon>
        <taxon>Gordonia</taxon>
    </lineage>
</organism>
<comment type="caution">
    <text evidence="3">The sequence shown here is derived from an EMBL/GenBank/DDBJ whole genome shotgun (WGS) entry which is preliminary data.</text>
</comment>
<evidence type="ECO:0000256" key="1">
    <source>
        <dbReference type="SAM" id="MobiDB-lite"/>
    </source>
</evidence>
<proteinExistence type="predicted"/>
<accession>A0A7I9UVJ6</accession>
<name>A0A7I9UVJ6_9ACTN</name>